<dbReference type="GO" id="GO:0006508">
    <property type="term" value="P:proteolysis"/>
    <property type="evidence" value="ECO:0007669"/>
    <property type="project" value="UniProtKB-KW"/>
</dbReference>
<dbReference type="Proteomes" id="UP001458880">
    <property type="component" value="Unassembled WGS sequence"/>
</dbReference>
<keyword evidence="3 10" id="KW-0645">Protease</keyword>
<keyword evidence="15" id="KW-1185">Reference proteome</keyword>
<dbReference type="SMART" id="SM00020">
    <property type="entry name" value="Tryp_SPc"/>
    <property type="match status" value="1"/>
</dbReference>
<dbReference type="PANTHER" id="PTHR24252">
    <property type="entry name" value="ACROSIN-RELATED"/>
    <property type="match status" value="1"/>
</dbReference>
<name>A0AAW1M196_POPJA</name>
<evidence type="ECO:0000256" key="3">
    <source>
        <dbReference type="ARBA" id="ARBA00022670"/>
    </source>
</evidence>
<sequence length="409" mass="45914">METSRTLVFLVQLSLYLGIVLCAGEGEVCVLIRDCKSAWTLSREELVERICDYEDGRYPKIWCQVPCISPDYEKGVCTLAEKCESFNNYLRISDRNDYENRNYLRKFVCDPISTRSKHYICCQSKPLKGVHRTATPPTTPVHAIDKYNEQCGIGKDQYKVVQGKIAELGEHPWAALLQYQSRGRMSFKCGGTLINRRYVLTAGHCINDREGKLINVVLGEHNTTSPIDCHYNACAPRPKVVAIEKITQHPGWVSGSPQFYDDIALLRLAEDVEYSDYIRPICLPTIRSQLPDLSTKLSVVGWGRTESESPNDIKRIGTIYRQTNSKCMKTIPIPLRNTQICVGGGTVDSCKGDSGGPLMRSTTTPDDTTIWHLVGVVSLGYDNPCGSVGKPGIYTSVSEYLDWIRQTMY</sequence>
<evidence type="ECO:0000313" key="14">
    <source>
        <dbReference type="EMBL" id="KAK9739022.1"/>
    </source>
</evidence>
<accession>A0AAW1M196</accession>
<comment type="subcellular location">
    <subcellularLocation>
        <location evidence="1 11">Secreted</location>
    </subcellularLocation>
</comment>
<feature type="domain" description="Clip" evidence="13">
    <location>
        <begin position="66"/>
        <end position="122"/>
    </location>
</feature>
<dbReference type="GO" id="GO:0004252">
    <property type="term" value="F:serine-type endopeptidase activity"/>
    <property type="evidence" value="ECO:0007669"/>
    <property type="project" value="UniProtKB-UniRule"/>
</dbReference>
<dbReference type="SMART" id="SM00680">
    <property type="entry name" value="CLIP"/>
    <property type="match status" value="1"/>
</dbReference>
<dbReference type="PRINTS" id="PR00722">
    <property type="entry name" value="CHYMOTRYPSIN"/>
</dbReference>
<evidence type="ECO:0000256" key="2">
    <source>
        <dbReference type="ARBA" id="ARBA00022525"/>
    </source>
</evidence>
<evidence type="ECO:0000313" key="15">
    <source>
        <dbReference type="Proteomes" id="UP001458880"/>
    </source>
</evidence>
<keyword evidence="7" id="KW-0865">Zymogen</keyword>
<dbReference type="PROSITE" id="PS51888">
    <property type="entry name" value="CLIP"/>
    <property type="match status" value="1"/>
</dbReference>
<keyword evidence="4 11" id="KW-0732">Signal</keyword>
<feature type="signal peptide" evidence="11">
    <location>
        <begin position="1"/>
        <end position="22"/>
    </location>
</feature>
<proteinExistence type="inferred from homology"/>
<dbReference type="FunFam" id="2.40.10.10:FF:000146">
    <property type="entry name" value="Serine protease 53"/>
    <property type="match status" value="1"/>
</dbReference>
<dbReference type="PROSITE" id="PS00134">
    <property type="entry name" value="TRYPSIN_HIS"/>
    <property type="match status" value="1"/>
</dbReference>
<organism evidence="14 15">
    <name type="scientific">Popillia japonica</name>
    <name type="common">Japanese beetle</name>
    <dbReference type="NCBI Taxonomy" id="7064"/>
    <lineage>
        <taxon>Eukaryota</taxon>
        <taxon>Metazoa</taxon>
        <taxon>Ecdysozoa</taxon>
        <taxon>Arthropoda</taxon>
        <taxon>Hexapoda</taxon>
        <taxon>Insecta</taxon>
        <taxon>Pterygota</taxon>
        <taxon>Neoptera</taxon>
        <taxon>Endopterygota</taxon>
        <taxon>Coleoptera</taxon>
        <taxon>Polyphaga</taxon>
        <taxon>Scarabaeiformia</taxon>
        <taxon>Scarabaeidae</taxon>
        <taxon>Rutelinae</taxon>
        <taxon>Popillia</taxon>
    </lineage>
</organism>
<comment type="domain">
    <text evidence="11">The clip domain consists of 35-55 residues which are 'knitted' together usually by 3 conserved disulfide bonds forming a clip-like compact structure.</text>
</comment>
<feature type="chain" id="PRO_5043110361" description="CLIP domain-containing serine protease" evidence="11">
    <location>
        <begin position="23"/>
        <end position="409"/>
    </location>
</feature>
<dbReference type="InterPro" id="IPR038565">
    <property type="entry name" value="CLIP_sf"/>
</dbReference>
<protein>
    <recommendedName>
        <fullName evidence="11">CLIP domain-containing serine protease</fullName>
        <ecNumber evidence="10">3.4.21.-</ecNumber>
    </recommendedName>
</protein>
<dbReference type="SUPFAM" id="SSF50494">
    <property type="entry name" value="Trypsin-like serine proteases"/>
    <property type="match status" value="1"/>
</dbReference>
<dbReference type="Pfam" id="PF00089">
    <property type="entry name" value="Trypsin"/>
    <property type="match status" value="1"/>
</dbReference>
<feature type="domain" description="Peptidase S1" evidence="12">
    <location>
        <begin position="160"/>
        <end position="409"/>
    </location>
</feature>
<gene>
    <name evidence="14" type="ORF">QE152_g9351</name>
</gene>
<dbReference type="PROSITE" id="PS00135">
    <property type="entry name" value="TRYPSIN_SER"/>
    <property type="match status" value="1"/>
</dbReference>
<comment type="similarity">
    <text evidence="9 11">Belongs to the peptidase S1 family. CLIP subfamily.</text>
</comment>
<dbReference type="InterPro" id="IPR043504">
    <property type="entry name" value="Peptidase_S1_PA_chymotrypsin"/>
</dbReference>
<evidence type="ECO:0000259" key="12">
    <source>
        <dbReference type="PROSITE" id="PS50240"/>
    </source>
</evidence>
<evidence type="ECO:0000256" key="8">
    <source>
        <dbReference type="ARBA" id="ARBA00023157"/>
    </source>
</evidence>
<evidence type="ECO:0000256" key="6">
    <source>
        <dbReference type="ARBA" id="ARBA00022825"/>
    </source>
</evidence>
<reference evidence="14 15" key="1">
    <citation type="journal article" date="2024" name="BMC Genomics">
        <title>De novo assembly and annotation of Popillia japonica's genome with initial clues to its potential as an invasive pest.</title>
        <authorList>
            <person name="Cucini C."/>
            <person name="Boschi S."/>
            <person name="Funari R."/>
            <person name="Cardaioli E."/>
            <person name="Iannotti N."/>
            <person name="Marturano G."/>
            <person name="Paoli F."/>
            <person name="Bruttini M."/>
            <person name="Carapelli A."/>
            <person name="Frati F."/>
            <person name="Nardi F."/>
        </authorList>
    </citation>
    <scope>NUCLEOTIDE SEQUENCE [LARGE SCALE GENOMIC DNA]</scope>
    <source>
        <strain evidence="14">DMR45628</strain>
    </source>
</reference>
<evidence type="ECO:0000256" key="9">
    <source>
        <dbReference type="ARBA" id="ARBA00024195"/>
    </source>
</evidence>
<dbReference type="Pfam" id="PF12032">
    <property type="entry name" value="CLIP"/>
    <property type="match status" value="1"/>
</dbReference>
<keyword evidence="6 10" id="KW-0720">Serine protease</keyword>
<evidence type="ECO:0000259" key="13">
    <source>
        <dbReference type="PROSITE" id="PS51888"/>
    </source>
</evidence>
<comment type="caution">
    <text evidence="14">The sequence shown here is derived from an EMBL/GenBank/DDBJ whole genome shotgun (WGS) entry which is preliminary data.</text>
</comment>
<dbReference type="EC" id="3.4.21.-" evidence="10"/>
<dbReference type="AlphaFoldDB" id="A0AAW1M196"/>
<dbReference type="InterPro" id="IPR009003">
    <property type="entry name" value="Peptidase_S1_PA"/>
</dbReference>
<dbReference type="PROSITE" id="PS50240">
    <property type="entry name" value="TRYPSIN_DOM"/>
    <property type="match status" value="1"/>
</dbReference>
<dbReference type="InterPro" id="IPR022700">
    <property type="entry name" value="CLIP"/>
</dbReference>
<evidence type="ECO:0000256" key="7">
    <source>
        <dbReference type="ARBA" id="ARBA00023145"/>
    </source>
</evidence>
<evidence type="ECO:0000256" key="11">
    <source>
        <dbReference type="RuleBase" id="RU366078"/>
    </source>
</evidence>
<dbReference type="Gene3D" id="2.40.10.10">
    <property type="entry name" value="Trypsin-like serine proteases"/>
    <property type="match status" value="2"/>
</dbReference>
<keyword evidence="2 11" id="KW-0964">Secreted</keyword>
<evidence type="ECO:0000256" key="4">
    <source>
        <dbReference type="ARBA" id="ARBA00022729"/>
    </source>
</evidence>
<keyword evidence="5 10" id="KW-0378">Hydrolase</keyword>
<dbReference type="InterPro" id="IPR001254">
    <property type="entry name" value="Trypsin_dom"/>
</dbReference>
<dbReference type="GO" id="GO:0005576">
    <property type="term" value="C:extracellular region"/>
    <property type="evidence" value="ECO:0007669"/>
    <property type="project" value="UniProtKB-SubCell"/>
</dbReference>
<dbReference type="EMBL" id="JASPKY010000079">
    <property type="protein sequence ID" value="KAK9739022.1"/>
    <property type="molecule type" value="Genomic_DNA"/>
</dbReference>
<dbReference type="PANTHER" id="PTHR24252:SF21">
    <property type="entry name" value="TRANSMEMBRANE SERINE PROTEASE 12"/>
    <property type="match status" value="1"/>
</dbReference>
<evidence type="ECO:0000256" key="10">
    <source>
        <dbReference type="RuleBase" id="RU363034"/>
    </source>
</evidence>
<dbReference type="InterPro" id="IPR001314">
    <property type="entry name" value="Peptidase_S1A"/>
</dbReference>
<dbReference type="Gene3D" id="3.30.1640.30">
    <property type="match status" value="1"/>
</dbReference>
<dbReference type="CDD" id="cd00190">
    <property type="entry name" value="Tryp_SPc"/>
    <property type="match status" value="1"/>
</dbReference>
<dbReference type="InterPro" id="IPR018114">
    <property type="entry name" value="TRYPSIN_HIS"/>
</dbReference>
<evidence type="ECO:0000256" key="5">
    <source>
        <dbReference type="ARBA" id="ARBA00022801"/>
    </source>
</evidence>
<keyword evidence="8" id="KW-1015">Disulfide bond</keyword>
<dbReference type="InterPro" id="IPR033116">
    <property type="entry name" value="TRYPSIN_SER"/>
</dbReference>
<evidence type="ECO:0000256" key="1">
    <source>
        <dbReference type="ARBA" id="ARBA00004613"/>
    </source>
</evidence>